<comment type="caution">
    <text evidence="2">The sequence shown here is derived from an EMBL/GenBank/DDBJ whole genome shotgun (WGS) entry which is preliminary data.</text>
</comment>
<protein>
    <submittedName>
        <fullName evidence="2">Helix-turn-helix transcriptional regulator</fullName>
    </submittedName>
</protein>
<organism evidence="2 3">
    <name type="scientific">Kitasatospora acidiphila</name>
    <dbReference type="NCBI Taxonomy" id="2567942"/>
    <lineage>
        <taxon>Bacteria</taxon>
        <taxon>Bacillati</taxon>
        <taxon>Actinomycetota</taxon>
        <taxon>Actinomycetes</taxon>
        <taxon>Kitasatosporales</taxon>
        <taxon>Streptomycetaceae</taxon>
        <taxon>Kitasatospora</taxon>
    </lineage>
</organism>
<keyword evidence="3" id="KW-1185">Reference proteome</keyword>
<dbReference type="Pfam" id="PF19054">
    <property type="entry name" value="DUF5753"/>
    <property type="match status" value="1"/>
</dbReference>
<dbReference type="RefSeq" id="WP_141634020.1">
    <property type="nucleotide sequence ID" value="NZ_VIGB01000003.1"/>
</dbReference>
<dbReference type="Pfam" id="PF13560">
    <property type="entry name" value="HTH_31"/>
    <property type="match status" value="1"/>
</dbReference>
<name>A0A540W2X0_9ACTN</name>
<dbReference type="CDD" id="cd00093">
    <property type="entry name" value="HTH_XRE"/>
    <property type="match status" value="1"/>
</dbReference>
<proteinExistence type="predicted"/>
<reference evidence="2 3" key="1">
    <citation type="submission" date="2019-06" db="EMBL/GenBank/DDBJ databases">
        <title>Description of Kitasatospora acidophila sp. nov. isolated from pine grove soil, and reclassification of Streptomyces novaecaesareae to Kitasatospora novaeceasareae comb. nov.</title>
        <authorList>
            <person name="Kim M.J."/>
        </authorList>
    </citation>
    <scope>NUCLEOTIDE SEQUENCE [LARGE SCALE GENOMIC DNA]</scope>
    <source>
        <strain evidence="2 3">MMS16-CNU292</strain>
    </source>
</reference>
<dbReference type="Gene3D" id="1.10.260.40">
    <property type="entry name" value="lambda repressor-like DNA-binding domains"/>
    <property type="match status" value="1"/>
</dbReference>
<dbReference type="Proteomes" id="UP000319103">
    <property type="component" value="Unassembled WGS sequence"/>
</dbReference>
<evidence type="ECO:0000313" key="2">
    <source>
        <dbReference type="EMBL" id="TQF03371.1"/>
    </source>
</evidence>
<accession>A0A540W2X0</accession>
<feature type="domain" description="HTH cro/C1-type" evidence="1">
    <location>
        <begin position="20"/>
        <end position="76"/>
    </location>
</feature>
<dbReference type="GO" id="GO:0003677">
    <property type="term" value="F:DNA binding"/>
    <property type="evidence" value="ECO:0007669"/>
    <property type="project" value="InterPro"/>
</dbReference>
<dbReference type="SUPFAM" id="SSF47413">
    <property type="entry name" value="lambda repressor-like DNA-binding domains"/>
    <property type="match status" value="1"/>
</dbReference>
<dbReference type="InterPro" id="IPR010982">
    <property type="entry name" value="Lambda_DNA-bd_dom_sf"/>
</dbReference>
<evidence type="ECO:0000259" key="1">
    <source>
        <dbReference type="PROSITE" id="PS50943"/>
    </source>
</evidence>
<dbReference type="PROSITE" id="PS50943">
    <property type="entry name" value="HTH_CROC1"/>
    <property type="match status" value="1"/>
</dbReference>
<dbReference type="OrthoDB" id="2897536at2"/>
<dbReference type="InterPro" id="IPR043917">
    <property type="entry name" value="DUF5753"/>
</dbReference>
<dbReference type="EMBL" id="VIGB01000003">
    <property type="protein sequence ID" value="TQF03371.1"/>
    <property type="molecule type" value="Genomic_DNA"/>
</dbReference>
<sequence>MNIKPLNPEASPRAAFGAELRRVREELGMTQEQFAERTGYSPGHISSVETGRKAPTFRFAQKADLAFGTGTKFANLFFDVQASSLLQGFGQYVTQEAKATELRVFEVGIMPGLLQTPEYAQALAMSAVSRGSITKVQAGERLEVLANRQKLLTRKPPAQIYAVLDESCIRRPIGPPEVMGAQLDYLVEVAGLPHVTLQVAPFAMGESRSINLPVYLLVLPDRSVAAYSESALQGSFERDPEAAHRLLTAYHHLQVEALSQAASVALISKVRRELQ</sequence>
<evidence type="ECO:0000313" key="3">
    <source>
        <dbReference type="Proteomes" id="UP000319103"/>
    </source>
</evidence>
<dbReference type="AlphaFoldDB" id="A0A540W2X0"/>
<dbReference type="InterPro" id="IPR001387">
    <property type="entry name" value="Cro/C1-type_HTH"/>
</dbReference>
<gene>
    <name evidence="2" type="ORF">E6W39_15455</name>
</gene>
<dbReference type="SMART" id="SM00530">
    <property type="entry name" value="HTH_XRE"/>
    <property type="match status" value="1"/>
</dbReference>